<dbReference type="EMBL" id="QQZY01000004">
    <property type="protein sequence ID" value="RDI74321.1"/>
    <property type="molecule type" value="Genomic_DNA"/>
</dbReference>
<dbReference type="InterPro" id="IPR002882">
    <property type="entry name" value="CofD"/>
</dbReference>
<dbReference type="GO" id="GO:0000287">
    <property type="term" value="F:magnesium ion binding"/>
    <property type="evidence" value="ECO:0007669"/>
    <property type="project" value="InterPro"/>
</dbReference>
<evidence type="ECO:0000313" key="4">
    <source>
        <dbReference type="Proteomes" id="UP000254134"/>
    </source>
</evidence>
<reference evidence="4" key="2">
    <citation type="journal article" date="2019" name="MicrobiologyOpen">
        <title>High-quality draft genome sequence of Gaiella occulta isolated from a 150 meter deep mineral water borehole and comparison with the genome sequences of other deep-branching lineages of the phylum Actinobacteria.</title>
        <authorList>
            <person name="Severino R."/>
            <person name="Froufe H.J.C."/>
            <person name="Barroso C."/>
            <person name="Albuquerque L."/>
            <person name="Lobo-da-Cunha A."/>
            <person name="da Costa M.S."/>
            <person name="Egas C."/>
        </authorList>
    </citation>
    <scope>NUCLEOTIDE SEQUENCE [LARGE SCALE GENOMIC DNA]</scope>
    <source>
        <strain evidence="4">F2-233</strain>
    </source>
</reference>
<gene>
    <name evidence="3" type="ORF">Gocc_1897</name>
</gene>
<dbReference type="RefSeq" id="WP_114796325.1">
    <property type="nucleotide sequence ID" value="NZ_QQZY01000004.1"/>
</dbReference>
<dbReference type="Gene3D" id="1.10.8.240">
    <property type="entry name" value="CofD-like domain"/>
    <property type="match status" value="1"/>
</dbReference>
<dbReference type="PANTHER" id="PTHR43007:SF1">
    <property type="entry name" value="2-PHOSPHO-L-LACTATE TRANSFERASE"/>
    <property type="match status" value="1"/>
</dbReference>
<dbReference type="SUPFAM" id="SSF142338">
    <property type="entry name" value="CofD-like"/>
    <property type="match status" value="1"/>
</dbReference>
<evidence type="ECO:0000313" key="3">
    <source>
        <dbReference type="EMBL" id="RDI74321.1"/>
    </source>
</evidence>
<dbReference type="GO" id="GO:0043743">
    <property type="term" value="F:LPPG:FO 2-phospho-L-lactate transferase activity"/>
    <property type="evidence" value="ECO:0007669"/>
    <property type="project" value="InterPro"/>
</dbReference>
<dbReference type="Pfam" id="PF01933">
    <property type="entry name" value="CofD"/>
    <property type="match status" value="1"/>
</dbReference>
<dbReference type="InterPro" id="IPR010115">
    <property type="entry name" value="FbiA/CofD"/>
</dbReference>
<sequence>MKVVLLSGGVGGAKLAAGLHDVLDPGALTVIGNVGDDLEVLGLHVSPDLDSVLYALAGLNDGERGWGRAGETWNALASARAWGGEGWFMLGDLDIGLHLVRSQALRAGEPLSAVTARLVEAAGLATRLVPASDDRLRTFLVTPAGTLPFQEWFVARGHRDEVDALVFEGAREARPAPGVLDALAAADAIVIAPSNPYVSIHPILAVPGIREALATRAVRCVAVSPLVGGRAVRGPLDRMLTRMAGGTTPAHVTNCYEDLLDALVIDRADAPGAGEVPVVVADTLMTDREAARRVALTTLEAAS</sequence>
<name>A0A7M2YW00_9ACTN</name>
<dbReference type="AlphaFoldDB" id="A0A7M2YW00"/>
<dbReference type="NCBIfam" id="TIGR01819">
    <property type="entry name" value="F420_cofD"/>
    <property type="match status" value="1"/>
</dbReference>
<keyword evidence="4" id="KW-1185">Reference proteome</keyword>
<reference evidence="3 4" key="1">
    <citation type="submission" date="2018-07" db="EMBL/GenBank/DDBJ databases">
        <title>High-quality-draft genome sequence of Gaiella occulta.</title>
        <authorList>
            <person name="Severino R."/>
            <person name="Froufe H.J.C."/>
            <person name="Rainey F.A."/>
            <person name="Barroso C."/>
            <person name="Albuquerque L."/>
            <person name="Lobo-Da-Cunha A."/>
            <person name="Da Costa M.S."/>
            <person name="Egas C."/>
        </authorList>
    </citation>
    <scope>NUCLEOTIDE SEQUENCE [LARGE SCALE GENOMIC DNA]</scope>
    <source>
        <strain evidence="3 4">F2-233</strain>
    </source>
</reference>
<keyword evidence="2" id="KW-0460">Magnesium</keyword>
<dbReference type="Proteomes" id="UP000254134">
    <property type="component" value="Unassembled WGS sequence"/>
</dbReference>
<keyword evidence="1 3" id="KW-0808">Transferase</keyword>
<comment type="caution">
    <text evidence="3">The sequence shown here is derived from an EMBL/GenBank/DDBJ whole genome shotgun (WGS) entry which is preliminary data.</text>
</comment>
<dbReference type="OrthoDB" id="7466225at2"/>
<accession>A0A7M2YW00</accession>
<evidence type="ECO:0000256" key="1">
    <source>
        <dbReference type="ARBA" id="ARBA00022679"/>
    </source>
</evidence>
<proteinExistence type="inferred from homology"/>
<dbReference type="InterPro" id="IPR038136">
    <property type="entry name" value="CofD-like_dom_sf"/>
</dbReference>
<dbReference type="HAMAP" id="MF_01257">
    <property type="entry name" value="CofD"/>
    <property type="match status" value="1"/>
</dbReference>
<dbReference type="Gene3D" id="3.40.50.10680">
    <property type="entry name" value="CofD-like domains"/>
    <property type="match status" value="1"/>
</dbReference>
<evidence type="ECO:0000256" key="2">
    <source>
        <dbReference type="ARBA" id="ARBA00022842"/>
    </source>
</evidence>
<protein>
    <submittedName>
        <fullName evidence="3">LPPG:FO 2-phospho-L-lactate transferase</fullName>
    </submittedName>
</protein>
<organism evidence="3 4">
    <name type="scientific">Gaiella occulta</name>
    <dbReference type="NCBI Taxonomy" id="1002870"/>
    <lineage>
        <taxon>Bacteria</taxon>
        <taxon>Bacillati</taxon>
        <taxon>Actinomycetota</taxon>
        <taxon>Thermoleophilia</taxon>
        <taxon>Gaiellales</taxon>
        <taxon>Gaiellaceae</taxon>
        <taxon>Gaiella</taxon>
    </lineage>
</organism>
<dbReference type="PANTHER" id="PTHR43007">
    <property type="entry name" value="2-PHOSPHO-L-LACTATE TRANSFERASE"/>
    <property type="match status" value="1"/>
</dbReference>